<feature type="signal peptide" evidence="1">
    <location>
        <begin position="1"/>
        <end position="23"/>
    </location>
</feature>
<sequence>MYFPRFPLAFLATLILFSGPADAQRRRNQAVEPWPPEKAYSRLFLGGALQDVFELHYDFCGFTRQEGQRDYTPPTLERFLGKRSLRTRVEKANINGGNLLSYVFTAAEVAAPLDRIHYRPERLLYNPTDGIDLLPLPRDGFDSFILTENCGGYLKASLDAGWKPPYAAFAAALDTDARRSSSVLAMAGSFESPLSEILAANDHRTAELMSQLWQFYQANPQYGGEAYYLRQFDGIVIKHLADSKEVVAAEQSVGLNVALPFSAKLNAELMHGSNRENTFSGSDWETIVYTDFDGPYSRASLYQALPTPSEVADYFHRLVPITVAPAVLREGAVHEISVSVAGLPAELAGAGWGVRSITEGVYVGNPTLEVGPTKEGLSFTLSGRPADAVFHTRQVEPVPASFTLVLPGRNGVPDLLIPVTKTIATSAHPLVDLASTRFELHRRNSGQYAFQWHLTVNVEDGENPLASRGQFETTNLLVGGAEDTLHARVVATTYDARRAVLSVTLESDRSWPLKMIDDRTMRTFPVRAELSLPVGDGFGVCHRPLTASLAVPRIVAPATAPLPVSPPFPGPGPG</sequence>
<proteinExistence type="predicted"/>
<feature type="chain" id="PRO_5020868776" evidence="1">
    <location>
        <begin position="24"/>
        <end position="574"/>
    </location>
</feature>
<protein>
    <submittedName>
        <fullName evidence="2">Uncharacterized protein</fullName>
    </submittedName>
</protein>
<dbReference type="EMBL" id="SRSF01000001">
    <property type="protein sequence ID" value="THH41548.1"/>
    <property type="molecule type" value="Genomic_DNA"/>
</dbReference>
<comment type="caution">
    <text evidence="2">The sequence shown here is derived from an EMBL/GenBank/DDBJ whole genome shotgun (WGS) entry which is preliminary data.</text>
</comment>
<evidence type="ECO:0000313" key="3">
    <source>
        <dbReference type="Proteomes" id="UP000308528"/>
    </source>
</evidence>
<reference evidence="2 3" key="1">
    <citation type="submission" date="2019-04" db="EMBL/GenBank/DDBJ databases">
        <title>Lewinella litorea sp. nov., isolated from a marine sand.</title>
        <authorList>
            <person name="Yoon J.-H."/>
        </authorList>
    </citation>
    <scope>NUCLEOTIDE SEQUENCE [LARGE SCALE GENOMIC DNA]</scope>
    <source>
        <strain evidence="2 3">HSMS-39</strain>
    </source>
</reference>
<gene>
    <name evidence="2" type="ORF">E4021_02845</name>
</gene>
<evidence type="ECO:0000256" key="1">
    <source>
        <dbReference type="SAM" id="SignalP"/>
    </source>
</evidence>
<organism evidence="2 3">
    <name type="scientific">Neolewinella litorea</name>
    <dbReference type="NCBI Taxonomy" id="2562452"/>
    <lineage>
        <taxon>Bacteria</taxon>
        <taxon>Pseudomonadati</taxon>
        <taxon>Bacteroidota</taxon>
        <taxon>Saprospiria</taxon>
        <taxon>Saprospirales</taxon>
        <taxon>Lewinellaceae</taxon>
        <taxon>Neolewinella</taxon>
    </lineage>
</organism>
<dbReference type="OrthoDB" id="1488828at2"/>
<keyword evidence="1" id="KW-0732">Signal</keyword>
<dbReference type="AlphaFoldDB" id="A0A4S4NSX1"/>
<keyword evidence="3" id="KW-1185">Reference proteome</keyword>
<dbReference type="Proteomes" id="UP000308528">
    <property type="component" value="Unassembled WGS sequence"/>
</dbReference>
<dbReference type="RefSeq" id="WP_136456391.1">
    <property type="nucleotide sequence ID" value="NZ_SRSF01000001.1"/>
</dbReference>
<name>A0A4S4NSX1_9BACT</name>
<evidence type="ECO:0000313" key="2">
    <source>
        <dbReference type="EMBL" id="THH41548.1"/>
    </source>
</evidence>
<accession>A0A4S4NSX1</accession>